<comment type="caution">
    <text evidence="5">The sequence shown here is derived from an EMBL/GenBank/DDBJ whole genome shotgun (WGS) entry which is preliminary data.</text>
</comment>
<accession>A0ABS5II88</accession>
<dbReference type="InterPro" id="IPR016032">
    <property type="entry name" value="Sig_transdc_resp-reg_C-effctor"/>
</dbReference>
<reference evidence="5 6" key="1">
    <citation type="submission" date="2021-04" db="EMBL/GenBank/DDBJ databases">
        <title>Whole genome analysis of root endophytic bacterium Microbacterium paraoxydans ku-mp colonizing RP-bio226 rice variety.</title>
        <authorList>
            <person name="Ulaganathan K."/>
            <person name="Latha B."/>
        </authorList>
    </citation>
    <scope>NUCLEOTIDE SEQUENCE [LARGE SCALE GENOMIC DNA]</scope>
    <source>
        <strain evidence="6">ku-mp</strain>
    </source>
</reference>
<organism evidence="5 6">
    <name type="scientific">Microbacterium paraoxydans</name>
    <dbReference type="NCBI Taxonomy" id="199592"/>
    <lineage>
        <taxon>Bacteria</taxon>
        <taxon>Bacillati</taxon>
        <taxon>Actinomycetota</taxon>
        <taxon>Actinomycetes</taxon>
        <taxon>Micrococcales</taxon>
        <taxon>Microbacteriaceae</taxon>
        <taxon>Microbacterium</taxon>
    </lineage>
</organism>
<keyword evidence="6" id="KW-1185">Reference proteome</keyword>
<dbReference type="Pfam" id="PF25873">
    <property type="entry name" value="WHD_MalT"/>
    <property type="match status" value="1"/>
</dbReference>
<feature type="domain" description="HTH luxR-type" evidence="4">
    <location>
        <begin position="779"/>
        <end position="844"/>
    </location>
</feature>
<gene>
    <name evidence="5" type="ORF">KE274_01050</name>
</gene>
<dbReference type="CDD" id="cd06170">
    <property type="entry name" value="LuxR_C_like"/>
    <property type="match status" value="1"/>
</dbReference>
<dbReference type="PRINTS" id="PR00038">
    <property type="entry name" value="HTHLUXR"/>
</dbReference>
<dbReference type="Pfam" id="PF00196">
    <property type="entry name" value="GerE"/>
    <property type="match status" value="1"/>
</dbReference>
<dbReference type="PANTHER" id="PTHR44688">
    <property type="entry name" value="DNA-BINDING TRANSCRIPTIONAL ACTIVATOR DEVR_DOSR"/>
    <property type="match status" value="1"/>
</dbReference>
<keyword evidence="1" id="KW-0805">Transcription regulation</keyword>
<proteinExistence type="predicted"/>
<dbReference type="Gene3D" id="1.10.10.10">
    <property type="entry name" value="Winged helix-like DNA-binding domain superfamily/Winged helix DNA-binding domain"/>
    <property type="match status" value="1"/>
</dbReference>
<name>A0ABS5II88_9MICO</name>
<protein>
    <submittedName>
        <fullName evidence="5">Helix-turn-helix transcriptional regulator</fullName>
    </submittedName>
</protein>
<evidence type="ECO:0000256" key="2">
    <source>
        <dbReference type="ARBA" id="ARBA00023125"/>
    </source>
</evidence>
<dbReference type="PROSITE" id="PS50043">
    <property type="entry name" value="HTH_LUXR_2"/>
    <property type="match status" value="1"/>
</dbReference>
<dbReference type="SMART" id="SM00421">
    <property type="entry name" value="HTH_LUXR"/>
    <property type="match status" value="1"/>
</dbReference>
<evidence type="ECO:0000256" key="1">
    <source>
        <dbReference type="ARBA" id="ARBA00023015"/>
    </source>
</evidence>
<evidence type="ECO:0000313" key="5">
    <source>
        <dbReference type="EMBL" id="MBS0022687.1"/>
    </source>
</evidence>
<keyword evidence="2" id="KW-0238">DNA-binding</keyword>
<dbReference type="Proteomes" id="UP000678243">
    <property type="component" value="Unassembled WGS sequence"/>
</dbReference>
<evidence type="ECO:0000313" key="6">
    <source>
        <dbReference type="Proteomes" id="UP000678243"/>
    </source>
</evidence>
<dbReference type="SUPFAM" id="SSF52540">
    <property type="entry name" value="P-loop containing nucleoside triphosphate hydrolases"/>
    <property type="match status" value="1"/>
</dbReference>
<dbReference type="InterPro" id="IPR036388">
    <property type="entry name" value="WH-like_DNA-bd_sf"/>
</dbReference>
<evidence type="ECO:0000256" key="3">
    <source>
        <dbReference type="ARBA" id="ARBA00023163"/>
    </source>
</evidence>
<keyword evidence="3" id="KW-0804">Transcription</keyword>
<dbReference type="InterPro" id="IPR059106">
    <property type="entry name" value="WHD_MalT"/>
</dbReference>
<dbReference type="RefSeq" id="WP_211540097.1">
    <property type="nucleotide sequence ID" value="NZ_JAGTUK010000001.1"/>
</dbReference>
<sequence length="848" mass="91244">MTDSVARENRQLPRVSTNVIGRPRLTAAIETDTPLTLLRAASGSGKTTALVGWAFLTAARVVWLTVTPAHQRSADLARALLRALHTHAPADAPADDPASDTPALLWAAVAAHLCATTEPLAIVLDDAAALDRDTVFDLCRTVAAAPLARLVAATNRPSPFDSSGLDLLIDTVVLGPHDLMFDRDEIRAALDLDDDDTVTAILEATGGFPGAVRAAALRGGGTGGPSLVEAASATIEDYLQARIEQGDFAERTLDDLVRLSITDAVDAPLAVALTGNPDVVRALDEAEVFGFGRWEDGEPRTFRLAPLARTLLHRELRRTHPTEIPQLRRLAVEGAVLRGAPFEGLRLAVEEGDLHLASHVIMSGWSHLLDHDGRAVVRLLGDLPLARLKQEPLVAMLLGICLNANRLRRLRGLQLLRVAVSAANARKNRLSAIERIFIWTAESAALRVIGLPDRGGQVAARALALLTETPETQWERYAREMPLVCTHLALSLHYGGRREQALGLLDEAAALAASQGTRNAFHAVSLLAGIHALNGDLPEARHYVDLIRDGGWSQDELDGYRGTFYRVAEAMLAVEDGDLHAAKQHVRAFLPHRATSEHWTTMAAVEAWIALHEGDAAGGLERLESFARMRGREAGSPHARTTLSRPRILLHLALGDVRAARSIKQRDAPGDRFATLLERARVALVDGRAPDAVRLLTQTRLEPTTSRERAEAAAVQSAALHRVTPAAAQRATDALGAQLADRELRTPIALLGAEDFAAVRADLAPLPGAPLPLRSALPSFATRPRLSSREQVVLHALTSGAPLPEIAAELSVSQNTLKTQLRSIYRKLDAGNRTEALEQAARHGLLPD</sequence>
<evidence type="ECO:0000259" key="4">
    <source>
        <dbReference type="PROSITE" id="PS50043"/>
    </source>
</evidence>
<dbReference type="InterPro" id="IPR000792">
    <property type="entry name" value="Tscrpt_reg_LuxR_C"/>
</dbReference>
<dbReference type="EMBL" id="JAGTUK010000001">
    <property type="protein sequence ID" value="MBS0022687.1"/>
    <property type="molecule type" value="Genomic_DNA"/>
</dbReference>
<dbReference type="InterPro" id="IPR027417">
    <property type="entry name" value="P-loop_NTPase"/>
</dbReference>
<dbReference type="SUPFAM" id="SSF46894">
    <property type="entry name" value="C-terminal effector domain of the bipartite response regulators"/>
    <property type="match status" value="1"/>
</dbReference>
<dbReference type="PANTHER" id="PTHR44688:SF25">
    <property type="entry name" value="HTH LUXR-TYPE DOMAIN-CONTAINING PROTEIN"/>
    <property type="match status" value="1"/>
</dbReference>